<name>A0A951PE13_9CYAN</name>
<dbReference type="NCBIfam" id="TIGR00125">
    <property type="entry name" value="cyt_tran_rel"/>
    <property type="match status" value="1"/>
</dbReference>
<keyword evidence="7" id="KW-0547">Nucleotide-binding</keyword>
<dbReference type="PANTHER" id="PTHR39321">
    <property type="entry name" value="NICOTINATE-NUCLEOTIDE ADENYLYLTRANSFERASE-RELATED"/>
    <property type="match status" value="1"/>
</dbReference>
<keyword evidence="5 12" id="KW-0808">Transferase</keyword>
<organism evidence="12 13">
    <name type="scientific">Pegethrix bostrychoides GSE-TBD4-15B</name>
    <dbReference type="NCBI Taxonomy" id="2839662"/>
    <lineage>
        <taxon>Bacteria</taxon>
        <taxon>Bacillati</taxon>
        <taxon>Cyanobacteriota</taxon>
        <taxon>Cyanophyceae</taxon>
        <taxon>Oculatellales</taxon>
        <taxon>Oculatellaceae</taxon>
        <taxon>Pegethrix</taxon>
    </lineage>
</organism>
<proteinExistence type="predicted"/>
<evidence type="ECO:0000256" key="5">
    <source>
        <dbReference type="ARBA" id="ARBA00022679"/>
    </source>
</evidence>
<keyword evidence="6 12" id="KW-0548">Nucleotidyltransferase</keyword>
<dbReference type="InterPro" id="IPR005248">
    <property type="entry name" value="NadD/NMNAT"/>
</dbReference>
<reference evidence="12" key="2">
    <citation type="journal article" date="2022" name="Microbiol. Resour. Announc.">
        <title>Metagenome Sequencing to Explore Phylogenomics of Terrestrial Cyanobacteria.</title>
        <authorList>
            <person name="Ward R.D."/>
            <person name="Stajich J.E."/>
            <person name="Johansen J.R."/>
            <person name="Huntemann M."/>
            <person name="Clum A."/>
            <person name="Foster B."/>
            <person name="Foster B."/>
            <person name="Roux S."/>
            <person name="Palaniappan K."/>
            <person name="Varghese N."/>
            <person name="Mukherjee S."/>
            <person name="Reddy T.B.K."/>
            <person name="Daum C."/>
            <person name="Copeland A."/>
            <person name="Chen I.A."/>
            <person name="Ivanova N.N."/>
            <person name="Kyrpides N.C."/>
            <person name="Shapiro N."/>
            <person name="Eloe-Fadrosh E.A."/>
            <person name="Pietrasiak N."/>
        </authorList>
    </citation>
    <scope>NUCLEOTIDE SEQUENCE</scope>
    <source>
        <strain evidence="12">GSE-TBD4-15B</strain>
    </source>
</reference>
<comment type="catalytic activity">
    <reaction evidence="10">
        <text>nicotinate beta-D-ribonucleotide + ATP + H(+) = deamido-NAD(+) + diphosphate</text>
        <dbReference type="Rhea" id="RHEA:22860"/>
        <dbReference type="ChEBI" id="CHEBI:15378"/>
        <dbReference type="ChEBI" id="CHEBI:30616"/>
        <dbReference type="ChEBI" id="CHEBI:33019"/>
        <dbReference type="ChEBI" id="CHEBI:57502"/>
        <dbReference type="ChEBI" id="CHEBI:58437"/>
        <dbReference type="EC" id="2.7.7.18"/>
    </reaction>
</comment>
<dbReference type="EMBL" id="JAHHHV010000082">
    <property type="protein sequence ID" value="MBW4467977.1"/>
    <property type="molecule type" value="Genomic_DNA"/>
</dbReference>
<dbReference type="Pfam" id="PF01467">
    <property type="entry name" value="CTP_transf_like"/>
    <property type="match status" value="1"/>
</dbReference>
<comment type="caution">
    <text evidence="12">The sequence shown here is derived from an EMBL/GenBank/DDBJ whole genome shotgun (WGS) entry which is preliminary data.</text>
</comment>
<evidence type="ECO:0000313" key="12">
    <source>
        <dbReference type="EMBL" id="MBW4467977.1"/>
    </source>
</evidence>
<dbReference type="Proteomes" id="UP000707356">
    <property type="component" value="Unassembled WGS sequence"/>
</dbReference>
<dbReference type="EC" id="2.7.7.18" evidence="3"/>
<protein>
    <recommendedName>
        <fullName evidence="3">nicotinate-nucleotide adenylyltransferase</fullName>
        <ecNumber evidence="3">2.7.7.18</ecNumber>
    </recommendedName>
</protein>
<dbReference type="AlphaFoldDB" id="A0A951PE13"/>
<dbReference type="PANTHER" id="PTHR39321:SF3">
    <property type="entry name" value="PHOSPHOPANTETHEINE ADENYLYLTRANSFERASE"/>
    <property type="match status" value="1"/>
</dbReference>
<dbReference type="InterPro" id="IPR014729">
    <property type="entry name" value="Rossmann-like_a/b/a_fold"/>
</dbReference>
<evidence type="ECO:0000256" key="8">
    <source>
        <dbReference type="ARBA" id="ARBA00022840"/>
    </source>
</evidence>
<evidence type="ECO:0000313" key="13">
    <source>
        <dbReference type="Proteomes" id="UP000707356"/>
    </source>
</evidence>
<comment type="pathway">
    <text evidence="2">Cofactor biosynthesis; NAD(+) biosynthesis; deamido-NAD(+) from nicotinate D-ribonucleotide: step 1/1.</text>
</comment>
<dbReference type="InterPro" id="IPR004821">
    <property type="entry name" value="Cyt_trans-like"/>
</dbReference>
<dbReference type="SUPFAM" id="SSF52374">
    <property type="entry name" value="Nucleotidylyl transferase"/>
    <property type="match status" value="1"/>
</dbReference>
<evidence type="ECO:0000256" key="4">
    <source>
        <dbReference type="ARBA" id="ARBA00022642"/>
    </source>
</evidence>
<dbReference type="CDD" id="cd02165">
    <property type="entry name" value="NMNAT"/>
    <property type="match status" value="1"/>
</dbReference>
<dbReference type="GO" id="GO:0004515">
    <property type="term" value="F:nicotinate-nucleotide adenylyltransferase activity"/>
    <property type="evidence" value="ECO:0007669"/>
    <property type="project" value="UniProtKB-EC"/>
</dbReference>
<reference evidence="12" key="1">
    <citation type="submission" date="2021-05" db="EMBL/GenBank/DDBJ databases">
        <authorList>
            <person name="Pietrasiak N."/>
            <person name="Ward R."/>
            <person name="Stajich J.E."/>
            <person name="Kurbessoian T."/>
        </authorList>
    </citation>
    <scope>NUCLEOTIDE SEQUENCE</scope>
    <source>
        <strain evidence="12">GSE-TBD4-15B</strain>
    </source>
</reference>
<keyword evidence="8" id="KW-0067">ATP-binding</keyword>
<evidence type="ECO:0000256" key="9">
    <source>
        <dbReference type="ARBA" id="ARBA00023027"/>
    </source>
</evidence>
<evidence type="ECO:0000256" key="6">
    <source>
        <dbReference type="ARBA" id="ARBA00022695"/>
    </source>
</evidence>
<dbReference type="GO" id="GO:0009435">
    <property type="term" value="P:NAD+ biosynthetic process"/>
    <property type="evidence" value="ECO:0007669"/>
    <property type="project" value="InterPro"/>
</dbReference>
<evidence type="ECO:0000256" key="3">
    <source>
        <dbReference type="ARBA" id="ARBA00012389"/>
    </source>
</evidence>
<evidence type="ECO:0000256" key="7">
    <source>
        <dbReference type="ARBA" id="ARBA00022741"/>
    </source>
</evidence>
<feature type="domain" description="Cytidyltransferase-like" evidence="11">
    <location>
        <begin position="6"/>
        <end position="165"/>
    </location>
</feature>
<sequence>MPSIALFGTSADPPTAGHQAILIWLAEHFDQVAVWASDNPFKQHQTPLDHRAMMLHLLIEEIYPPRQNLRLMQQLSSPRSLMTVERARQYWPAADLTLTIGSDLVTQLPRWYQVEELLQQVKLLIVPRPGYAITAPDLASLRQVGATLTVADLEVPAVSSTAYRSAGDPEIVTPPIEAYIHREHLYECHAESCQPQQA</sequence>
<evidence type="ECO:0000256" key="1">
    <source>
        <dbReference type="ARBA" id="ARBA00002324"/>
    </source>
</evidence>
<keyword evidence="4" id="KW-0662">Pyridine nucleotide biosynthesis</keyword>
<comment type="function">
    <text evidence="1">Catalyzes the reversible adenylation of nicotinate mononucleotide (NaMN) to nicotinic acid adenine dinucleotide (NaAD).</text>
</comment>
<accession>A0A951PE13</accession>
<evidence type="ECO:0000256" key="2">
    <source>
        <dbReference type="ARBA" id="ARBA00005019"/>
    </source>
</evidence>
<dbReference type="NCBIfam" id="NF000842">
    <property type="entry name" value="PRK00071.2-1"/>
    <property type="match status" value="1"/>
</dbReference>
<dbReference type="GO" id="GO:0005524">
    <property type="term" value="F:ATP binding"/>
    <property type="evidence" value="ECO:0007669"/>
    <property type="project" value="UniProtKB-KW"/>
</dbReference>
<evidence type="ECO:0000259" key="11">
    <source>
        <dbReference type="Pfam" id="PF01467"/>
    </source>
</evidence>
<keyword evidence="9" id="KW-0520">NAD</keyword>
<evidence type="ECO:0000256" key="10">
    <source>
        <dbReference type="ARBA" id="ARBA00048721"/>
    </source>
</evidence>
<gene>
    <name evidence="12" type="ORF">KME07_21335</name>
</gene>
<dbReference type="Gene3D" id="3.40.50.620">
    <property type="entry name" value="HUPs"/>
    <property type="match status" value="1"/>
</dbReference>